<dbReference type="FunFam" id="3.10.150.10:FF:000006">
    <property type="entry name" value="Proliferating cell nuclear antigen"/>
    <property type="match status" value="1"/>
</dbReference>
<dbReference type="OrthoDB" id="534348at2759"/>
<keyword evidence="3 8" id="KW-0235">DNA replication</keyword>
<dbReference type="PROSITE" id="PS01251">
    <property type="entry name" value="PCNA_1"/>
    <property type="match status" value="1"/>
</dbReference>
<evidence type="ECO:0000256" key="1">
    <source>
        <dbReference type="ARBA" id="ARBA00004123"/>
    </source>
</evidence>
<feature type="domain" description="Proliferating cell nuclear antigen PCNA N-terminal" evidence="9">
    <location>
        <begin position="1"/>
        <end position="124"/>
    </location>
</feature>
<evidence type="ECO:0000256" key="6">
    <source>
        <dbReference type="ARBA" id="ARBA00054163"/>
    </source>
</evidence>
<keyword evidence="13" id="KW-1185">Reference proteome</keyword>
<dbReference type="OMA" id="EMKLINM"/>
<dbReference type="PANTHER" id="PTHR11352:SF0">
    <property type="entry name" value="PROLIFERATING CELL NUCLEAR ANTIGEN"/>
    <property type="match status" value="1"/>
</dbReference>
<dbReference type="GO" id="GO:0043626">
    <property type="term" value="C:PCNA complex"/>
    <property type="evidence" value="ECO:0007669"/>
    <property type="project" value="UniProtKB-ARBA"/>
</dbReference>
<dbReference type="GO" id="GO:0006273">
    <property type="term" value="P:lagging strand elongation"/>
    <property type="evidence" value="ECO:0007669"/>
    <property type="project" value="UniProtKB-ARBA"/>
</dbReference>
<dbReference type="InterPro" id="IPR022648">
    <property type="entry name" value="Pr_cel_nuc_antig_N"/>
</dbReference>
<dbReference type="AlphaFoldDB" id="A0A061AIJ8"/>
<accession>A0A061AIJ8</accession>
<dbReference type="InterPro" id="IPR000730">
    <property type="entry name" value="Pr_cel_nuc_antig"/>
</dbReference>
<evidence type="ECO:0000313" key="11">
    <source>
        <dbReference type="EMBL" id="CDR37381.1"/>
    </source>
</evidence>
<evidence type="ECO:0000256" key="3">
    <source>
        <dbReference type="ARBA" id="ARBA00022705"/>
    </source>
</evidence>
<dbReference type="EMBL" id="LK052886">
    <property type="protein sequence ID" value="CDR37381.1"/>
    <property type="molecule type" value="Genomic_DNA"/>
</dbReference>
<dbReference type="EMBL" id="MPUK01000001">
    <property type="protein sequence ID" value="ONH69403.1"/>
    <property type="molecule type" value="Genomic_DNA"/>
</dbReference>
<gene>
    <name evidence="12" type="ORF">BON22_0393</name>
    <name evidence="11" type="ORF">CYFA0S_01e10176g</name>
</gene>
<evidence type="ECO:0000256" key="4">
    <source>
        <dbReference type="ARBA" id="ARBA00023125"/>
    </source>
</evidence>
<reference evidence="12" key="3">
    <citation type="submission" date="2017-01" db="EMBL/GenBank/DDBJ databases">
        <authorList>
            <person name="Mah S.A."/>
            <person name="Swanson W.J."/>
            <person name="Moy G.W."/>
            <person name="Vacquier V.D."/>
        </authorList>
    </citation>
    <scope>NUCLEOTIDE SEQUENCE [LARGE SCALE GENOMIC DNA]</scope>
    <source>
        <strain evidence="12">65</strain>
    </source>
</reference>
<keyword evidence="5 7" id="KW-0539">Nucleus</keyword>
<dbReference type="Pfam" id="PF02747">
    <property type="entry name" value="PCNA_C"/>
    <property type="match status" value="1"/>
</dbReference>
<dbReference type="HAMAP" id="MF_00317">
    <property type="entry name" value="DNApol_clamp_arch"/>
    <property type="match status" value="1"/>
</dbReference>
<comment type="function">
    <text evidence="6">This protein is an auxiliary protein of DNA polymerase delta and is involved in the control of eukaryotic DNA replication by increasing the polymerase's processibility during elongation of the leading strand. Involved in DNA repair.</text>
</comment>
<comment type="subcellular location">
    <subcellularLocation>
        <location evidence="1 7">Nucleus</location>
    </subcellularLocation>
</comment>
<dbReference type="PRINTS" id="PR00339">
    <property type="entry name" value="PCNACYCLIN"/>
</dbReference>
<dbReference type="GO" id="GO:0030337">
    <property type="term" value="F:DNA polymerase processivity factor activity"/>
    <property type="evidence" value="ECO:0007669"/>
    <property type="project" value="InterPro"/>
</dbReference>
<protein>
    <recommendedName>
        <fullName evidence="7">DNA sliding clamp PCNA</fullName>
    </recommendedName>
</protein>
<reference evidence="13" key="2">
    <citation type="journal article" date="2017" name="Genome Announc.">
        <title>Genome sequences of Cyberlindnera fabianii 65, Pichia kudriavzevii 129, and Saccharomyces cerevisiae 131 isolated from fermented masau fruits in Zimbabwe.</title>
        <authorList>
            <person name="van Rijswijck I.M.H."/>
            <person name="Derks M.F.L."/>
            <person name="Abee T."/>
            <person name="de Ridder D."/>
            <person name="Smid E.J."/>
        </authorList>
    </citation>
    <scope>NUCLEOTIDE SEQUENCE [LARGE SCALE GENOMIC DNA]</scope>
    <source>
        <strain evidence="13">65</strain>
    </source>
</reference>
<dbReference type="SUPFAM" id="SSF55979">
    <property type="entry name" value="DNA clamp"/>
    <property type="match status" value="2"/>
</dbReference>
<comment type="function">
    <text evidence="7">This protein is an auxiliary protein of DNA polymerase delta and is involved in the control of eukaryotic DNA replication by increasing the polymerase's processivity during elongation of the leading strand.</text>
</comment>
<reference evidence="11" key="1">
    <citation type="journal article" date="2014" name="Genome Announc.">
        <title>Genome sequence of the yeast Cyberlindnera fabianii (Hansenula fabianii).</title>
        <authorList>
            <person name="Freel K.C."/>
            <person name="Sarilar V."/>
            <person name="Neuveglise C."/>
            <person name="Devillers H."/>
            <person name="Friedrich A."/>
            <person name="Schacherer J."/>
        </authorList>
    </citation>
    <scope>NUCLEOTIDE SEQUENCE</scope>
    <source>
        <strain evidence="11">YJS4271</strain>
    </source>
</reference>
<sequence>MLEAKFSEASLFKKIIDAFKDTVQLCNFNCTKDGISVQAVDDSRVLLVSLLIAKDAFDEYRCDRNLTLGIDLSSLAKVLKAGNSTDSLTLVVEDDADKILILFEDKEKDRMSEYFLKLMDIESDFLDIEDMEYDSVVTLPSADFQKIARDLSQLSDSLNVLVTKDTVKFNAEGDIGSGSVVVKPITDMDKPERSVKVHLVKAVNLTFGLKYILDIIKGAGLSSATTIKLADKTPALFEYRLSDGYLRFYLAPKFEDEE</sequence>
<keyword evidence="4 8" id="KW-0238">DNA-binding</keyword>
<dbReference type="NCBIfam" id="TIGR00590">
    <property type="entry name" value="pcna"/>
    <property type="match status" value="1"/>
</dbReference>
<dbReference type="STRING" id="36022.A0A061AIJ8"/>
<dbReference type="CDD" id="cd00577">
    <property type="entry name" value="PCNA"/>
    <property type="match status" value="1"/>
</dbReference>
<organism evidence="11">
    <name type="scientific">Cyberlindnera fabianii</name>
    <name type="common">Yeast</name>
    <name type="synonym">Hansenula fabianii</name>
    <dbReference type="NCBI Taxonomy" id="36022"/>
    <lineage>
        <taxon>Eukaryota</taxon>
        <taxon>Fungi</taxon>
        <taxon>Dikarya</taxon>
        <taxon>Ascomycota</taxon>
        <taxon>Saccharomycotina</taxon>
        <taxon>Saccharomycetes</taxon>
        <taxon>Phaffomycetales</taxon>
        <taxon>Phaffomycetaceae</taxon>
        <taxon>Cyberlindnera</taxon>
    </lineage>
</organism>
<dbReference type="VEuPathDB" id="FungiDB:BON22_0393"/>
<feature type="domain" description="Proliferating cell nuclear antigen PCNA C-terminal" evidence="10">
    <location>
        <begin position="128"/>
        <end position="253"/>
    </location>
</feature>
<dbReference type="InterPro" id="IPR022659">
    <property type="entry name" value="Pr_cel_nuc_antig_CS"/>
</dbReference>
<evidence type="ECO:0000313" key="13">
    <source>
        <dbReference type="Proteomes" id="UP000189513"/>
    </source>
</evidence>
<dbReference type="InterPro" id="IPR046938">
    <property type="entry name" value="DNA_clamp_sf"/>
</dbReference>
<evidence type="ECO:0000256" key="7">
    <source>
        <dbReference type="RuleBase" id="RU000641"/>
    </source>
</evidence>
<dbReference type="GO" id="GO:0003677">
    <property type="term" value="F:DNA binding"/>
    <property type="evidence" value="ECO:0007669"/>
    <property type="project" value="UniProtKB-KW"/>
</dbReference>
<name>A0A061AIJ8_CYBFA</name>
<dbReference type="InterPro" id="IPR022649">
    <property type="entry name" value="Pr_cel_nuc_antig_C"/>
</dbReference>
<dbReference type="PROSITE" id="PS00293">
    <property type="entry name" value="PCNA_2"/>
    <property type="match status" value="1"/>
</dbReference>
<dbReference type="Pfam" id="PF00705">
    <property type="entry name" value="PCNA_N"/>
    <property type="match status" value="1"/>
</dbReference>
<evidence type="ECO:0000256" key="8">
    <source>
        <dbReference type="RuleBase" id="RU003671"/>
    </source>
</evidence>
<proteinExistence type="inferred from homology"/>
<evidence type="ECO:0000256" key="5">
    <source>
        <dbReference type="ARBA" id="ARBA00023242"/>
    </source>
</evidence>
<dbReference type="GO" id="GO:0006272">
    <property type="term" value="P:leading strand elongation"/>
    <property type="evidence" value="ECO:0007669"/>
    <property type="project" value="TreeGrafter"/>
</dbReference>
<dbReference type="GO" id="GO:0006275">
    <property type="term" value="P:regulation of DNA replication"/>
    <property type="evidence" value="ECO:0007669"/>
    <property type="project" value="InterPro"/>
</dbReference>
<evidence type="ECO:0000259" key="9">
    <source>
        <dbReference type="Pfam" id="PF00705"/>
    </source>
</evidence>
<comment type="similarity">
    <text evidence="2 8">Belongs to the PCNA family.</text>
</comment>
<dbReference type="Gene3D" id="3.10.150.10">
    <property type="entry name" value="DNA Polymerase III, subunit A, domain 2"/>
    <property type="match status" value="2"/>
</dbReference>
<evidence type="ECO:0000313" key="12">
    <source>
        <dbReference type="EMBL" id="ONH69403.1"/>
    </source>
</evidence>
<dbReference type="Proteomes" id="UP000189513">
    <property type="component" value="Unassembled WGS sequence"/>
</dbReference>
<dbReference type="PANTHER" id="PTHR11352">
    <property type="entry name" value="PROLIFERATING CELL NUCLEAR ANTIGEN"/>
    <property type="match status" value="1"/>
</dbReference>
<evidence type="ECO:0000256" key="2">
    <source>
        <dbReference type="ARBA" id="ARBA00010462"/>
    </source>
</evidence>
<evidence type="ECO:0000259" key="10">
    <source>
        <dbReference type="Pfam" id="PF02747"/>
    </source>
</evidence>
<dbReference type="GO" id="GO:0070987">
    <property type="term" value="P:error-free translesion synthesis"/>
    <property type="evidence" value="ECO:0007669"/>
    <property type="project" value="UniProtKB-ARBA"/>
</dbReference>
<dbReference type="GO" id="GO:0006298">
    <property type="term" value="P:mismatch repair"/>
    <property type="evidence" value="ECO:0007669"/>
    <property type="project" value="TreeGrafter"/>
</dbReference>